<dbReference type="Pfam" id="PF10926">
    <property type="entry name" value="DUF2800"/>
    <property type="match status" value="1"/>
</dbReference>
<dbReference type="Proteomes" id="UP000002549">
    <property type="component" value="Segment"/>
</dbReference>
<dbReference type="InterPro" id="IPR021229">
    <property type="entry name" value="DUF2800"/>
</dbReference>
<evidence type="ECO:0000313" key="2">
    <source>
        <dbReference type="Proteomes" id="UP000002549"/>
    </source>
</evidence>
<dbReference type="RefSeq" id="NP_919005.2">
    <property type="nucleotide sequence ID" value="NC_005091.2"/>
</dbReference>
<keyword evidence="2" id="KW-1185">Reference proteome</keyword>
<dbReference type="GeneID" id="2559618"/>
<dbReference type="EMBL" id="AY357582">
    <property type="protein sequence ID" value="AAQ63372.2"/>
    <property type="molecule type" value="Genomic_DNA"/>
</dbReference>
<protein>
    <submittedName>
        <fullName evidence="1">Conserved phage protein</fullName>
    </submittedName>
</protein>
<sequence length="454" mass="50216">MSEHAINLDALKFNIEQGGHSVFSPSASAMWLTCAGSLLANLAAEDNAGEDAAYGTVAHGVSETWLKTGIRPDHLLGTVEQVAEGKTVFDITIDAEMMEYVAQSVEWAQSLPGDLHIEKRVYFSQLTPIPRQGGTMDVGGFEPGVMHIFDHKFGRGVQVFAALRLDDPRSIIVENGKTIINGNSQAMLYALGALYEYDWIYGFRKIVIYISQPRLAHFQTWETTREELLRFADFVKVRAFLAWQKGAPLTPSDKGCRFCKVQKTCPALLAMAHRLSDDCFDDLTAEVTAEQMSSSKEVLMRGELSTKLLPVSELSTEQMAKLLPYRKVFERWFSEMDSELERRAHNGEDIPGMKLVASRSNRRWNVQQAKAVETLTFLGVKENALFSTDFVSPAKAEELLVASGMRKKAAEKIIAPLVAKAPGKATLAPVADTREKLGQVADDCFDDLTADDGL</sequence>
<accession>Q6UYG9</accession>
<name>Q6UYG9_9CAUD</name>
<proteinExistence type="predicted"/>
<reference evidence="1" key="1">
    <citation type="submission" date="2006-02" db="EMBL/GenBank/DDBJ databases">
        <title>Complete nucleotide sequence of BcepNazgul, a novel soil phage of Burkholderia cepacia genomovar VII.</title>
        <authorList>
            <person name="Summer E.J."/>
            <person name="Peek M.L."/>
            <person name="Haliburton J.R."/>
            <person name="Hall E."/>
            <person name="Heusinkveld K."/>
            <person name="Simser J."/>
            <person name="No E.G."/>
            <person name="Gonzalez C.F."/>
            <person name="Young R.F."/>
        </authorList>
    </citation>
    <scope>NUCLEOTIDE SEQUENCE [LARGE SCALE GENOMIC DNA]</scope>
</reference>
<dbReference type="KEGG" id="vg:2559618"/>
<organism evidence="1 2">
    <name type="scientific">Burkholderia phage BcepNazgul</name>
    <dbReference type="NCBI Taxonomy" id="242861"/>
    <lineage>
        <taxon>Viruses</taxon>
        <taxon>Duplodnaviria</taxon>
        <taxon>Heunggongvirae</taxon>
        <taxon>Uroviricota</taxon>
        <taxon>Caudoviricetes</taxon>
        <taxon>Casjensviridae</taxon>
        <taxon>Nazgulvirus</taxon>
        <taxon>Nazgulvirus bcepnazgul</taxon>
        <taxon>Burkholderia virus BcepNazgul</taxon>
    </lineage>
</organism>
<evidence type="ECO:0000313" key="1">
    <source>
        <dbReference type="EMBL" id="AAQ63372.2"/>
    </source>
</evidence>
<gene>
    <name evidence="1" type="ORF">Nazgul71</name>
</gene>
<dbReference type="OrthoDB" id="3062at10239"/>